<comment type="caution">
    <text evidence="2">The sequence shown here is derived from an EMBL/GenBank/DDBJ whole genome shotgun (WGS) entry which is preliminary data.</text>
</comment>
<evidence type="ECO:0000313" key="3">
    <source>
        <dbReference type="Proteomes" id="UP000233786"/>
    </source>
</evidence>
<keyword evidence="3" id="KW-1185">Reference proteome</keyword>
<protein>
    <submittedName>
        <fullName evidence="2">Uncharacterized protein</fullName>
    </submittedName>
</protein>
<dbReference type="Proteomes" id="UP000233786">
    <property type="component" value="Unassembled WGS sequence"/>
</dbReference>
<dbReference type="AlphaFoldDB" id="A0A2N3XQI8"/>
<evidence type="ECO:0000256" key="1">
    <source>
        <dbReference type="SAM" id="MobiDB-lite"/>
    </source>
</evidence>
<evidence type="ECO:0000313" key="2">
    <source>
        <dbReference type="EMBL" id="PKW12948.1"/>
    </source>
</evidence>
<sequence>MSSPVSTRVLLNRTSGERDANQPQETAKCEIEPDVTTTVKRGEAELA</sequence>
<organism evidence="2 3">
    <name type="scientific">Saccharopolyspora spinosa</name>
    <dbReference type="NCBI Taxonomy" id="60894"/>
    <lineage>
        <taxon>Bacteria</taxon>
        <taxon>Bacillati</taxon>
        <taxon>Actinomycetota</taxon>
        <taxon>Actinomycetes</taxon>
        <taxon>Pseudonocardiales</taxon>
        <taxon>Pseudonocardiaceae</taxon>
        <taxon>Saccharopolyspora</taxon>
    </lineage>
</organism>
<proteinExistence type="predicted"/>
<reference evidence="2" key="1">
    <citation type="submission" date="2017-12" db="EMBL/GenBank/DDBJ databases">
        <title>Sequencing the genomes of 1000 Actinobacteria strains.</title>
        <authorList>
            <person name="Klenk H.-P."/>
        </authorList>
    </citation>
    <scope>NUCLEOTIDE SEQUENCE [LARGE SCALE GENOMIC DNA]</scope>
    <source>
        <strain evidence="2">DSM 44228</strain>
    </source>
</reference>
<dbReference type="EMBL" id="PJNB01000001">
    <property type="protein sequence ID" value="PKW12948.1"/>
    <property type="molecule type" value="Genomic_DNA"/>
</dbReference>
<accession>A0A2N3XQI8</accession>
<feature type="region of interest" description="Disordered" evidence="1">
    <location>
        <begin position="1"/>
        <end position="47"/>
    </location>
</feature>
<name>A0A2N3XQI8_SACSN</name>
<gene>
    <name evidence="2" type="ORF">A8926_0441</name>
</gene>